<accession>A0A4Y2DPS7</accession>
<dbReference type="Proteomes" id="UP000499080">
    <property type="component" value="Unassembled WGS sequence"/>
</dbReference>
<dbReference type="OrthoDB" id="10017160at2759"/>
<keyword evidence="2" id="KW-1185">Reference proteome</keyword>
<dbReference type="InterPro" id="IPR036397">
    <property type="entry name" value="RNaseH_sf"/>
</dbReference>
<dbReference type="PANTHER" id="PTHR46060">
    <property type="entry name" value="MARINER MOS1 TRANSPOSASE-LIKE PROTEIN"/>
    <property type="match status" value="1"/>
</dbReference>
<dbReference type="EMBL" id="BGPR01000412">
    <property type="protein sequence ID" value="GBM18822.1"/>
    <property type="molecule type" value="Genomic_DNA"/>
</dbReference>
<evidence type="ECO:0000313" key="1">
    <source>
        <dbReference type="EMBL" id="GBM18822.1"/>
    </source>
</evidence>
<evidence type="ECO:0008006" key="3">
    <source>
        <dbReference type="Google" id="ProtNLM"/>
    </source>
</evidence>
<evidence type="ECO:0000313" key="2">
    <source>
        <dbReference type="Proteomes" id="UP000499080"/>
    </source>
</evidence>
<dbReference type="AlphaFoldDB" id="A0A4Y2DPS7"/>
<dbReference type="InterPro" id="IPR052709">
    <property type="entry name" value="Transposase-MT_Hybrid"/>
</dbReference>
<dbReference type="PANTHER" id="PTHR46060:SF1">
    <property type="entry name" value="MARINER MOS1 TRANSPOSASE-LIKE PROTEIN"/>
    <property type="match status" value="1"/>
</dbReference>
<organism evidence="1 2">
    <name type="scientific">Araneus ventricosus</name>
    <name type="common">Orbweaver spider</name>
    <name type="synonym">Epeira ventricosa</name>
    <dbReference type="NCBI Taxonomy" id="182803"/>
    <lineage>
        <taxon>Eukaryota</taxon>
        <taxon>Metazoa</taxon>
        <taxon>Ecdysozoa</taxon>
        <taxon>Arthropoda</taxon>
        <taxon>Chelicerata</taxon>
        <taxon>Arachnida</taxon>
        <taxon>Araneae</taxon>
        <taxon>Araneomorphae</taxon>
        <taxon>Entelegynae</taxon>
        <taxon>Araneoidea</taxon>
        <taxon>Araneidae</taxon>
        <taxon>Araneus</taxon>
    </lineage>
</organism>
<comment type="caution">
    <text evidence="1">The sequence shown here is derived from an EMBL/GenBank/DDBJ whole genome shotgun (WGS) entry which is preliminary data.</text>
</comment>
<dbReference type="GO" id="GO:0003676">
    <property type="term" value="F:nucleic acid binding"/>
    <property type="evidence" value="ECO:0007669"/>
    <property type="project" value="InterPro"/>
</dbReference>
<dbReference type="Gene3D" id="3.30.420.10">
    <property type="entry name" value="Ribonuclease H-like superfamily/Ribonuclease H"/>
    <property type="match status" value="1"/>
</dbReference>
<proteinExistence type="predicted"/>
<name>A0A4Y2DPS7_ARAVE</name>
<protein>
    <recommendedName>
        <fullName evidence="3">Histone-lysine N-methyltransferase SETMAR</fullName>
    </recommendedName>
</protein>
<sequence>MLPRNASFVVLFAFLKRNAVFWKAINASVIYHTLRRLRRAILTSGVVLIHENTCPHKAVVTQQLLEQFKLDVSDHPTNFPDLAPSDLHLFPELKNWLRGQIFQKNELIQSNVKAYFTSLTGTFFKEGIGNQVHRYDKCLNLHNDYVEL</sequence>
<gene>
    <name evidence="1" type="ORF">AVEN_203100_1</name>
</gene>
<reference evidence="1 2" key="1">
    <citation type="journal article" date="2019" name="Sci. Rep.">
        <title>Orb-weaving spider Araneus ventricosus genome elucidates the spidroin gene catalogue.</title>
        <authorList>
            <person name="Kono N."/>
            <person name="Nakamura H."/>
            <person name="Ohtoshi R."/>
            <person name="Moran D.A.P."/>
            <person name="Shinohara A."/>
            <person name="Yoshida Y."/>
            <person name="Fujiwara M."/>
            <person name="Mori M."/>
            <person name="Tomita M."/>
            <person name="Arakawa K."/>
        </authorList>
    </citation>
    <scope>NUCLEOTIDE SEQUENCE [LARGE SCALE GENOMIC DNA]</scope>
</reference>